<dbReference type="Gene3D" id="1.25.40.990">
    <property type="match status" value="1"/>
</dbReference>
<keyword evidence="3" id="KW-1185">Reference proteome</keyword>
<dbReference type="InterPro" id="IPR045107">
    <property type="entry name" value="SAC3/GANP/THP3"/>
</dbReference>
<dbReference type="InterPro" id="IPR005062">
    <property type="entry name" value="SAC3/GANP/THP3_conserved"/>
</dbReference>
<dbReference type="PANTHER" id="PTHR12436">
    <property type="entry name" value="80 KDA MCM3-ASSOCIATED PROTEIN"/>
    <property type="match status" value="1"/>
</dbReference>
<dbReference type="Proteomes" id="UP000189703">
    <property type="component" value="Unplaced"/>
</dbReference>
<dbReference type="eggNOG" id="KOG1860">
    <property type="taxonomic scope" value="Eukaryota"/>
</dbReference>
<evidence type="ECO:0000259" key="2">
    <source>
        <dbReference type="PROSITE" id="PS50250"/>
    </source>
</evidence>
<organism evidence="3 5">
    <name type="scientific">Nelumbo nucifera</name>
    <name type="common">Sacred lotus</name>
    <dbReference type="NCBI Taxonomy" id="4432"/>
    <lineage>
        <taxon>Eukaryota</taxon>
        <taxon>Viridiplantae</taxon>
        <taxon>Streptophyta</taxon>
        <taxon>Embryophyta</taxon>
        <taxon>Tracheophyta</taxon>
        <taxon>Spermatophyta</taxon>
        <taxon>Magnoliopsida</taxon>
        <taxon>Proteales</taxon>
        <taxon>Nelumbonaceae</taxon>
        <taxon>Nelumbo</taxon>
    </lineage>
</organism>
<evidence type="ECO:0000313" key="3">
    <source>
        <dbReference type="Proteomes" id="UP000189703"/>
    </source>
</evidence>
<feature type="compositionally biased region" description="Polar residues" evidence="1">
    <location>
        <begin position="115"/>
        <end position="148"/>
    </location>
</feature>
<dbReference type="STRING" id="4432.A0A1U7YTR3"/>
<dbReference type="InterPro" id="IPR000717">
    <property type="entry name" value="PCI_dom"/>
</dbReference>
<proteinExistence type="predicted"/>
<feature type="compositionally biased region" description="Polar residues" evidence="1">
    <location>
        <begin position="30"/>
        <end position="56"/>
    </location>
</feature>
<reference evidence="4 5" key="1">
    <citation type="submission" date="2025-04" db="UniProtKB">
        <authorList>
            <consortium name="RefSeq"/>
        </authorList>
    </citation>
    <scope>IDENTIFICATION</scope>
</reference>
<dbReference type="GO" id="GO:0005737">
    <property type="term" value="C:cytoplasm"/>
    <property type="evidence" value="ECO:0000318"/>
    <property type="project" value="GO_Central"/>
</dbReference>
<sequence length="1539" mass="173960">MAFQGFGKNSGPSVPPKAQTPFGTLPRSPSPTISPHNSTLAQQSRGSTISPPQWNSRPEPLVNGSNSQTFPRPYASKPYVGPGTGSNVPAKPANFQYPKGTGLPPFLSADEDFLGNSSQNVSKRPVLSPSSWDNQSRSPVTYTDSQIHQGPSLVPTYVDAHDVGTQLRTKVSNSQVPTRTRSPPGPYGNEIFRANPHPDSTGRPTNSQTHQKSSVARNINVEGAGTKSTSFLIPKRMRSPPLPPTDENSMGSLYSTQDDNEREAQAKARRLARFSNDLRQTEQSMHDLTKHKLSMYGQDESLVGRREFVAEHPVEAGGDFPNGSTSDFEGLESSHVIIGLCPDMCPESEREERERKGDLDKYERLDGDRNQTSKFLAVKKYNRTAEREADLIRPMPVLQKTVDYLLALLDQHYDDRFLGMYNFLWDRMRAIRMDLRMQHIFNRGAITMLEQMIRLHIIAMHELCEYTKGEGFSEGFDAHLNIEQMNKTSVELFQMYDDHRKKGINIPTEKEFRGYYALLKLDKHPGYKVEPAEFSLDLSKMTPEIRQTQEVLFAREVARACRTSNFIAFFRLARKATYLQACLMHAHFAKLRTQALASLHSGLQTNQGLPVAHVTKWLGMEEEDMENLLQYHGFLIKEFEEPYMVKEGLFLNADKDYPTKRSRLVHQKKSQRIIGDVVPSDNLICRPVQEAKQIILDDGDKFEPETLRSVKRKAPVDVVEEEISKFEPISSPRNSSKVEPMFDASLSSHDNEDDHHIVDVHFRPRNAPLVHHSPESPPSKVGKVDKPDLGAIFPDFLDRNLHSEGKGMPLQSMPGKSPHVEEGSMGFQSGPLLEDSISERVIVEDLENEVVMAIPQEVESEEAKAIQQEDEAFRAKLKLILRIWKRCSLRRREVRKQRELAATAALNALSMGPPIQQKKTQPRFVGELNIDNIARERHEKHRRFWSRVNVSEVVERTLSERNPDAKCLCWKLIFCSQMNDTRREGLQQRSPVDDLTGQWLLSKLMGVRKDDNDGDEELLVSSPGLSIWKKWVTRASGSPPTCTLSVIRDIGVDELDVEIAGGSAVLFLVLESIPWKLQKDQLHNLLKSLPYGSCLPLLIVSGSFSEDVPDPSSTIVNGLGLHELDKTRIKSFSIVFLAGNRPLKHFDGVYSDEQLREGLQWLARHSPQHPVLQCVKTRELVMSHLNSLLEVLDKMSISEVGPNHCISVFNRALDQSEEEIVATADMNPVCWPCPEIDVLKDSSDEHRVISWFLPRRGWNSDASIKLIVDAFEGCRLPSFPDDLSWLNQGSNMATEIQNHKSELEKCLIKYLTQSSKMMGWALAEREACVMLQKGARLELLDSSYCIVPRWVVIFRRIFNWQLMNLSSGDSSVAYVLKNQKKCYMKASNVTDRLEHDLRKFDMDVVSPDDPHNSSFVQDKTQPYTLTQPSLDEMVEIGCNSVTSGREEQVRSEYIAPLAEMANHRTASLEATAANDLVEGGENPRQDNLSTYLSCESNNTICKLIIATQERKEADRLSKLLEQCNILQNEIDEKLSIYFS</sequence>
<feature type="compositionally biased region" description="Polar residues" evidence="1">
    <location>
        <begin position="246"/>
        <end position="257"/>
    </location>
</feature>
<dbReference type="OrthoDB" id="21502at2759"/>
<dbReference type="PROSITE" id="PS50250">
    <property type="entry name" value="PCI"/>
    <property type="match status" value="1"/>
</dbReference>
<feature type="compositionally biased region" description="Polar residues" evidence="1">
    <location>
        <begin position="170"/>
        <end position="181"/>
    </location>
</feature>
<dbReference type="KEGG" id="nnu:104586864"/>
<dbReference type="OMA" id="RIFAEMF"/>
<protein>
    <submittedName>
        <fullName evidence="4 5">SAC3 family protein B isoform X1</fullName>
    </submittedName>
</protein>
<feature type="region of interest" description="Disordered" evidence="1">
    <location>
        <begin position="170"/>
        <end position="266"/>
    </location>
</feature>
<dbReference type="GeneID" id="104586864"/>
<dbReference type="PANTHER" id="PTHR12436:SF17">
    <property type="entry name" value="SAC3 FAMILY PROTEIN B"/>
    <property type="match status" value="1"/>
</dbReference>
<accession>A0A1U7YTR3</accession>
<dbReference type="RefSeq" id="XP_010242536.1">
    <property type="nucleotide sequence ID" value="XM_010244234.2"/>
</dbReference>
<dbReference type="GO" id="GO:0070390">
    <property type="term" value="C:transcription export complex 2"/>
    <property type="evidence" value="ECO:0000318"/>
    <property type="project" value="GO_Central"/>
</dbReference>
<dbReference type="Pfam" id="PF03399">
    <property type="entry name" value="SAC3_GANP"/>
    <property type="match status" value="1"/>
</dbReference>
<dbReference type="GO" id="GO:0006406">
    <property type="term" value="P:mRNA export from nucleus"/>
    <property type="evidence" value="ECO:0000318"/>
    <property type="project" value="GO_Central"/>
</dbReference>
<evidence type="ECO:0000313" key="4">
    <source>
        <dbReference type="RefSeq" id="XP_010242535.1"/>
    </source>
</evidence>
<feature type="compositionally biased region" description="Polar residues" evidence="1">
    <location>
        <begin position="202"/>
        <end position="217"/>
    </location>
</feature>
<dbReference type="FunFam" id="1.25.40.990:FF:000004">
    <property type="entry name" value="Putative peptidase C48 domain family protein"/>
    <property type="match status" value="1"/>
</dbReference>
<feature type="region of interest" description="Disordered" evidence="1">
    <location>
        <begin position="1"/>
        <end position="148"/>
    </location>
</feature>
<dbReference type="RefSeq" id="XP_010242535.1">
    <property type="nucleotide sequence ID" value="XM_010244233.2"/>
</dbReference>
<evidence type="ECO:0000313" key="5">
    <source>
        <dbReference type="RefSeq" id="XP_010242536.1"/>
    </source>
</evidence>
<gene>
    <name evidence="4 5" type="primary">LOC104586864</name>
</gene>
<dbReference type="GO" id="GO:0005634">
    <property type="term" value="C:nucleus"/>
    <property type="evidence" value="ECO:0000318"/>
    <property type="project" value="GO_Central"/>
</dbReference>
<feature type="domain" description="PCI" evidence="2">
    <location>
        <begin position="481"/>
        <end position="669"/>
    </location>
</feature>
<name>A0A1U7YTR3_NELNU</name>
<evidence type="ECO:0000256" key="1">
    <source>
        <dbReference type="SAM" id="MobiDB-lite"/>
    </source>
</evidence>